<sequence length="265" mass="30383">MEENGESSVAVRRIQGLDRISNYNSSSGDAVTGSTAWIGKGLSCVCAQKRESDVRISFEMTTSQEECLQRLQSRIDITYDSSKPEHQEALRALWHAAFPEVELCGLVSEQWKEMGWQGKDPSTDFRGGGFISVENLLFFAKAFPKSFQDLLHKRVGDRSLWEYPFAVAGVNITFMLIQMLDLQAAKPRTIMGAVFLKLLSENERAFDLLYCITFMLMDYYWLAMHASYMDFNAVMKATRRQLERELLLEDVLRLDEMPAFRLLVR</sequence>
<protein>
    <recommendedName>
        <fullName evidence="1">ELMO domain-containing protein</fullName>
    </recommendedName>
</protein>
<dbReference type="PANTHER" id="PTHR12771">
    <property type="entry name" value="ENGULFMENT AND CELL MOTILITY"/>
    <property type="match status" value="1"/>
</dbReference>
<evidence type="ECO:0000313" key="5">
    <source>
        <dbReference type="Proteomes" id="UP000639772"/>
    </source>
</evidence>
<dbReference type="OrthoDB" id="67155at2759"/>
<dbReference type="EMBL" id="JADCNL010000007">
    <property type="protein sequence ID" value="KAG0473017.1"/>
    <property type="molecule type" value="Genomic_DNA"/>
</dbReference>
<evidence type="ECO:0000259" key="1">
    <source>
        <dbReference type="PROSITE" id="PS51335"/>
    </source>
</evidence>
<gene>
    <name evidence="3" type="ORF">HPP92_014495</name>
    <name evidence="2" type="ORF">HPP92_014874</name>
</gene>
<reference evidence="4 5" key="1">
    <citation type="journal article" date="2020" name="Nat. Food">
        <title>A phased Vanilla planifolia genome enables genetic improvement of flavour and production.</title>
        <authorList>
            <person name="Hasing T."/>
            <person name="Tang H."/>
            <person name="Brym M."/>
            <person name="Khazi F."/>
            <person name="Huang T."/>
            <person name="Chambers A.H."/>
        </authorList>
    </citation>
    <scope>NUCLEOTIDE SEQUENCE [LARGE SCALE GENOMIC DNA]</scope>
    <source>
        <tissue evidence="3">Leaf</tissue>
    </source>
</reference>
<comment type="caution">
    <text evidence="3">The sequence shown here is derived from an EMBL/GenBank/DDBJ whole genome shotgun (WGS) entry which is preliminary data.</text>
</comment>
<evidence type="ECO:0000313" key="4">
    <source>
        <dbReference type="Proteomes" id="UP000636800"/>
    </source>
</evidence>
<name>A0A835QRM8_VANPL</name>
<dbReference type="PROSITE" id="PS51335">
    <property type="entry name" value="ELMO"/>
    <property type="match status" value="1"/>
</dbReference>
<evidence type="ECO:0000313" key="2">
    <source>
        <dbReference type="EMBL" id="KAG0473017.1"/>
    </source>
</evidence>
<feature type="domain" description="ELMO" evidence="1">
    <location>
        <begin position="85"/>
        <end position="246"/>
    </location>
</feature>
<keyword evidence="4" id="KW-1185">Reference proteome</keyword>
<organism evidence="3 5">
    <name type="scientific">Vanilla planifolia</name>
    <name type="common">Vanilla</name>
    <dbReference type="NCBI Taxonomy" id="51239"/>
    <lineage>
        <taxon>Eukaryota</taxon>
        <taxon>Viridiplantae</taxon>
        <taxon>Streptophyta</taxon>
        <taxon>Embryophyta</taxon>
        <taxon>Tracheophyta</taxon>
        <taxon>Spermatophyta</taxon>
        <taxon>Magnoliopsida</taxon>
        <taxon>Liliopsida</taxon>
        <taxon>Asparagales</taxon>
        <taxon>Orchidaceae</taxon>
        <taxon>Vanilloideae</taxon>
        <taxon>Vanilleae</taxon>
        <taxon>Vanilla</taxon>
    </lineage>
</organism>
<proteinExistence type="predicted"/>
<dbReference type="Proteomes" id="UP000639772">
    <property type="component" value="Chromosome 7"/>
</dbReference>
<dbReference type="PANTHER" id="PTHR12771:SF20">
    <property type="entry name" value="ELMO_CED-12 FAMILY PROTEIN"/>
    <property type="match status" value="1"/>
</dbReference>
<dbReference type="AlphaFoldDB" id="A0A835QRM8"/>
<dbReference type="EMBL" id="JADCNM010000007">
    <property type="protein sequence ID" value="KAG0474809.1"/>
    <property type="molecule type" value="Genomic_DNA"/>
</dbReference>
<dbReference type="InterPro" id="IPR006816">
    <property type="entry name" value="ELMO_dom"/>
</dbReference>
<dbReference type="InterPro" id="IPR050868">
    <property type="entry name" value="ELMO_domain-containing"/>
</dbReference>
<evidence type="ECO:0000313" key="3">
    <source>
        <dbReference type="EMBL" id="KAG0474809.1"/>
    </source>
</evidence>
<accession>A0A835QRM8</accession>
<dbReference type="Pfam" id="PF04727">
    <property type="entry name" value="ELMO_CED12"/>
    <property type="match status" value="1"/>
</dbReference>
<dbReference type="Proteomes" id="UP000636800">
    <property type="component" value="Chromosome 7"/>
</dbReference>